<reference evidence="1" key="1">
    <citation type="submission" date="2024-02" db="EMBL/GenBank/DDBJ databases">
        <title>Metagenome Assembled Genome of Zalaria obscura JY119.</title>
        <authorList>
            <person name="Vighnesh L."/>
            <person name="Jagadeeshwari U."/>
            <person name="Venkata Ramana C."/>
            <person name="Sasikala C."/>
        </authorList>
    </citation>
    <scope>NUCLEOTIDE SEQUENCE</scope>
    <source>
        <strain evidence="1">JY119</strain>
    </source>
</reference>
<proteinExistence type="predicted"/>
<protein>
    <submittedName>
        <fullName evidence="1">Uncharacterized protein</fullName>
    </submittedName>
</protein>
<organism evidence="1 2">
    <name type="scientific">Zalaria obscura</name>
    <dbReference type="NCBI Taxonomy" id="2024903"/>
    <lineage>
        <taxon>Eukaryota</taxon>
        <taxon>Fungi</taxon>
        <taxon>Dikarya</taxon>
        <taxon>Ascomycota</taxon>
        <taxon>Pezizomycotina</taxon>
        <taxon>Dothideomycetes</taxon>
        <taxon>Dothideomycetidae</taxon>
        <taxon>Dothideales</taxon>
        <taxon>Zalariaceae</taxon>
        <taxon>Zalaria</taxon>
    </lineage>
</organism>
<name>A0ACC3SFP9_9PEZI</name>
<dbReference type="Proteomes" id="UP001320706">
    <property type="component" value="Unassembled WGS sequence"/>
</dbReference>
<keyword evidence="2" id="KW-1185">Reference proteome</keyword>
<comment type="caution">
    <text evidence="1">The sequence shown here is derived from an EMBL/GenBank/DDBJ whole genome shotgun (WGS) entry which is preliminary data.</text>
</comment>
<sequence>MARLTTMVKKAIHPPGYVVASAFMSIGGFLNGHDTGCIGAVTEMPFFTSTFGALSPSLRGFTVSILMLAGAIPSFFAGQLADRFGRLAVIATGALVFLLGAVLQGAAFHLPMFIVGRAFSGLGEGLWMAAVSVYIAEIAPSSRRGMLASTPAFMAAFGVTSGYFTCYGSIHISSSLSWRLPYIIQALAALTLAVSCFLLPQSPRWLLFNGQREKAIAELGRLDFSAVEAEKDLLGPAAEQQRMVAGARPGAVEGLLMIFRRQYRGRTVLALFVLGMVQLCGIDGVLYYAPTLFAQAGLPPQTASFLASGLSAILMLLITLPAVLYGDRIPRRLSIITGGILLTTCMTLIGILYASNSVTTTSPARWVVIILVFVFGLAYVSTWGIVSKIYASEIQPPLTRSSANSVAQGLGFFTNWVVAIATPVLLAESRYGAYFLFAGATAMTVAVLAYWMPETRGLSLEDVEEAFAAMRPMGGRVGRVGSVVRRWMGRKGVGESVVVRSGTGSEEGVGPGSGGSGGNGNGNGSGSESFEMSGGILEGEGVSTSALEAGPRAVRVEGL</sequence>
<evidence type="ECO:0000313" key="2">
    <source>
        <dbReference type="Proteomes" id="UP001320706"/>
    </source>
</evidence>
<gene>
    <name evidence="1" type="ORF">M8818_003330</name>
</gene>
<dbReference type="EMBL" id="JAMKPW020000014">
    <property type="protein sequence ID" value="KAK8211363.1"/>
    <property type="molecule type" value="Genomic_DNA"/>
</dbReference>
<accession>A0ACC3SFP9</accession>
<evidence type="ECO:0000313" key="1">
    <source>
        <dbReference type="EMBL" id="KAK8211363.1"/>
    </source>
</evidence>